<keyword evidence="4" id="KW-1185">Reference proteome</keyword>
<organism evidence="3 4">
    <name type="scientific">Neisseria montereyensis</name>
    <dbReference type="NCBI Taxonomy" id="2973938"/>
    <lineage>
        <taxon>Bacteria</taxon>
        <taxon>Pseudomonadati</taxon>
        <taxon>Pseudomonadota</taxon>
        <taxon>Betaproteobacteria</taxon>
        <taxon>Neisseriales</taxon>
        <taxon>Neisseriaceae</taxon>
        <taxon>Neisseria</taxon>
    </lineage>
</organism>
<dbReference type="GO" id="GO:0016787">
    <property type="term" value="F:hydrolase activity"/>
    <property type="evidence" value="ECO:0007669"/>
    <property type="project" value="UniProtKB-KW"/>
</dbReference>
<evidence type="ECO:0000256" key="2">
    <source>
        <dbReference type="ARBA" id="ARBA00022801"/>
    </source>
</evidence>
<name>A0ABT2FB98_9NEIS</name>
<dbReference type="SUPFAM" id="SSF53474">
    <property type="entry name" value="alpha/beta-Hydrolases"/>
    <property type="match status" value="1"/>
</dbReference>
<dbReference type="InterPro" id="IPR000801">
    <property type="entry name" value="Esterase-like"/>
</dbReference>
<dbReference type="InterPro" id="IPR052558">
    <property type="entry name" value="Siderophore_Hydrolase_D"/>
</dbReference>
<dbReference type="EMBL" id="JANUXW010000002">
    <property type="protein sequence ID" value="MCS4533423.1"/>
    <property type="molecule type" value="Genomic_DNA"/>
</dbReference>
<keyword evidence="2 3" id="KW-0378">Hydrolase</keyword>
<evidence type="ECO:0000313" key="4">
    <source>
        <dbReference type="Proteomes" id="UP001166947"/>
    </source>
</evidence>
<evidence type="ECO:0000313" key="3">
    <source>
        <dbReference type="EMBL" id="MCS4533423.1"/>
    </source>
</evidence>
<protein>
    <submittedName>
        <fullName evidence="3">Alpha/beta hydrolase-fold protein</fullName>
    </submittedName>
</protein>
<dbReference type="Pfam" id="PF00756">
    <property type="entry name" value="Esterase"/>
    <property type="match status" value="1"/>
</dbReference>
<dbReference type="Proteomes" id="UP001166947">
    <property type="component" value="Unassembled WGS sequence"/>
</dbReference>
<dbReference type="Gene3D" id="3.40.50.1820">
    <property type="entry name" value="alpha/beta hydrolase"/>
    <property type="match status" value="1"/>
</dbReference>
<comment type="similarity">
    <text evidence="1">Belongs to the esterase D family.</text>
</comment>
<evidence type="ECO:0000256" key="1">
    <source>
        <dbReference type="ARBA" id="ARBA00005622"/>
    </source>
</evidence>
<accession>A0ABT2FB98</accession>
<dbReference type="InterPro" id="IPR029058">
    <property type="entry name" value="AB_hydrolase_fold"/>
</dbReference>
<reference evidence="3" key="2">
    <citation type="journal article" date="2023" name="Curr. Microbiol.">
        <title>Neisseria montereyensis sp. nov., Isolated from Oropharynx of California Sea Lion (Zalophus californianus): Genomic, Phylogenetic, and Phenotypic Study.</title>
        <authorList>
            <person name="Volokhov D.V."/>
            <person name="Zagorodnyaya T.A."/>
            <person name="Furtak V.A."/>
            <person name="Nattanmai G."/>
            <person name="Randall L."/>
            <person name="Jose S."/>
            <person name="Gao Y."/>
            <person name="Gulland F.M."/>
            <person name="Eisenberg T."/>
            <person name="Delmonte P."/>
            <person name="Blom J."/>
            <person name="Mitchell K.K."/>
        </authorList>
    </citation>
    <scope>NUCLEOTIDE SEQUENCE</scope>
    <source>
        <strain evidence="3">CSL10203-ORH2</strain>
    </source>
</reference>
<proteinExistence type="inferred from homology"/>
<dbReference type="RefSeq" id="WP_259291221.1">
    <property type="nucleotide sequence ID" value="NZ_JANUXW010000002.1"/>
</dbReference>
<sequence length="308" mass="35273">MPLVFAQTQPDKMSFMSDAKLVGAKEYTLTSRHTGKTYRVQVIATGAEPEGGYPVLYVLDGDALFPVAAMAAEGMVMRAMENNTVPMLIVGIGYPNGKLLNVAARAEDYTPPSENYQNTGDRRNKKFGGAERFYQFLQDELKTDIAKRFHVNQDWQSLFGHSYGGLFGLYTLFNHPNSFQNYLVASPSIWWNQQRIWQDWPKFLKNINQVKQTVGVRLTVGEYEEKIAPHLAQNQERQNILTRRGMIRETLLLERRLSELPEKKVDTEVRIYDAETHATSVLPALLDGLKWLYVRCHMQQQCSESMEK</sequence>
<reference evidence="3" key="1">
    <citation type="submission" date="2022-08" db="EMBL/GenBank/DDBJ databases">
        <authorList>
            <person name="Volokhov D.V."/>
            <person name="Furtak V.A."/>
            <person name="Zagorodnyaya T.A."/>
        </authorList>
    </citation>
    <scope>NUCLEOTIDE SEQUENCE</scope>
    <source>
        <strain evidence="3">CSL10203-ORH2</strain>
    </source>
</reference>
<gene>
    <name evidence="3" type="ORF">NXS09_03800</name>
</gene>
<dbReference type="PANTHER" id="PTHR40841:SF2">
    <property type="entry name" value="SIDEROPHORE-DEGRADING ESTERASE (EUROFUNG)"/>
    <property type="match status" value="1"/>
</dbReference>
<comment type="caution">
    <text evidence="3">The sequence shown here is derived from an EMBL/GenBank/DDBJ whole genome shotgun (WGS) entry which is preliminary data.</text>
</comment>
<dbReference type="PANTHER" id="PTHR40841">
    <property type="entry name" value="SIDEROPHORE TRIACETYLFUSARININE C ESTERASE"/>
    <property type="match status" value="1"/>
</dbReference>